<organism evidence="1 2">
    <name type="scientific">Staurois parvus</name>
    <dbReference type="NCBI Taxonomy" id="386267"/>
    <lineage>
        <taxon>Eukaryota</taxon>
        <taxon>Metazoa</taxon>
        <taxon>Chordata</taxon>
        <taxon>Craniata</taxon>
        <taxon>Vertebrata</taxon>
        <taxon>Euteleostomi</taxon>
        <taxon>Amphibia</taxon>
        <taxon>Batrachia</taxon>
        <taxon>Anura</taxon>
        <taxon>Neobatrachia</taxon>
        <taxon>Ranoidea</taxon>
        <taxon>Ranidae</taxon>
        <taxon>Staurois</taxon>
    </lineage>
</organism>
<gene>
    <name evidence="1" type="ORF">SPARVUS_LOCUS9836862</name>
</gene>
<dbReference type="EMBL" id="CATNWA010015458">
    <property type="protein sequence ID" value="CAI9583581.1"/>
    <property type="molecule type" value="Genomic_DNA"/>
</dbReference>
<comment type="caution">
    <text evidence="1">The sequence shown here is derived from an EMBL/GenBank/DDBJ whole genome shotgun (WGS) entry which is preliminary data.</text>
</comment>
<proteinExistence type="predicted"/>
<reference evidence="1" key="1">
    <citation type="submission" date="2023-05" db="EMBL/GenBank/DDBJ databases">
        <authorList>
            <person name="Stuckert A."/>
        </authorList>
    </citation>
    <scope>NUCLEOTIDE SEQUENCE</scope>
</reference>
<protein>
    <submittedName>
        <fullName evidence="1">Uncharacterized protein</fullName>
    </submittedName>
</protein>
<accession>A0ABN9EIM4</accession>
<dbReference type="Proteomes" id="UP001162483">
    <property type="component" value="Unassembled WGS sequence"/>
</dbReference>
<keyword evidence="2" id="KW-1185">Reference proteome</keyword>
<sequence length="74" mass="8019">MSYCWKTLCSIVGVSGRNSAPLLVSMGGIVPQRCCQWEEKCLNIDVMTSVAVGGSNGALFLESVEAVVPHYWCH</sequence>
<evidence type="ECO:0000313" key="1">
    <source>
        <dbReference type="EMBL" id="CAI9583581.1"/>
    </source>
</evidence>
<evidence type="ECO:0000313" key="2">
    <source>
        <dbReference type="Proteomes" id="UP001162483"/>
    </source>
</evidence>
<name>A0ABN9EIM4_9NEOB</name>